<keyword evidence="2" id="KW-0503">Monooxygenase</keyword>
<evidence type="ECO:0000259" key="1">
    <source>
        <dbReference type="PROSITE" id="PS51725"/>
    </source>
</evidence>
<dbReference type="Gene3D" id="3.30.70.100">
    <property type="match status" value="1"/>
</dbReference>
<sequence length="95" mass="11232">MIIITSEVVITPEHWQEALEQTRAHVEASRLEPGCISHRFLISPEIEHCLFFYEEWRDREAIDLHFQQDYSKAISKNLTAWAMNKVKIGFHHVLD</sequence>
<proteinExistence type="predicted"/>
<evidence type="ECO:0000313" key="2">
    <source>
        <dbReference type="EMBL" id="NQV65134.1"/>
    </source>
</evidence>
<dbReference type="SUPFAM" id="SSF54909">
    <property type="entry name" value="Dimeric alpha+beta barrel"/>
    <property type="match status" value="1"/>
</dbReference>
<dbReference type="InterPro" id="IPR050744">
    <property type="entry name" value="AI-2_Isomerase_LsrG"/>
</dbReference>
<protein>
    <submittedName>
        <fullName evidence="2">Antibiotic biosynthesis monooxygenase</fullName>
    </submittedName>
</protein>
<dbReference type="EMBL" id="JABMOJ010000269">
    <property type="protein sequence ID" value="NQV65134.1"/>
    <property type="molecule type" value="Genomic_DNA"/>
</dbReference>
<dbReference type="Pfam" id="PF03992">
    <property type="entry name" value="ABM"/>
    <property type="match status" value="1"/>
</dbReference>
<name>A0A972VVQ6_9GAMM</name>
<dbReference type="PANTHER" id="PTHR33336:SF15">
    <property type="entry name" value="ABM DOMAIN-CONTAINING PROTEIN"/>
    <property type="match status" value="1"/>
</dbReference>
<organism evidence="2 3">
    <name type="scientific">SAR86 cluster bacterium</name>
    <dbReference type="NCBI Taxonomy" id="2030880"/>
    <lineage>
        <taxon>Bacteria</taxon>
        <taxon>Pseudomonadati</taxon>
        <taxon>Pseudomonadota</taxon>
        <taxon>Gammaproteobacteria</taxon>
        <taxon>SAR86 cluster</taxon>
    </lineage>
</organism>
<dbReference type="PROSITE" id="PS51725">
    <property type="entry name" value="ABM"/>
    <property type="match status" value="1"/>
</dbReference>
<comment type="caution">
    <text evidence="2">The sequence shown here is derived from an EMBL/GenBank/DDBJ whole genome shotgun (WGS) entry which is preliminary data.</text>
</comment>
<dbReference type="InterPro" id="IPR007138">
    <property type="entry name" value="ABM_dom"/>
</dbReference>
<gene>
    <name evidence="2" type="ORF">HQ497_07205</name>
</gene>
<dbReference type="AlphaFoldDB" id="A0A972VVQ6"/>
<keyword evidence="2" id="KW-0560">Oxidoreductase</keyword>
<feature type="domain" description="ABM" evidence="1">
    <location>
        <begin position="2"/>
        <end position="90"/>
    </location>
</feature>
<dbReference type="PANTHER" id="PTHR33336">
    <property type="entry name" value="QUINOL MONOOXYGENASE YGIN-RELATED"/>
    <property type="match status" value="1"/>
</dbReference>
<evidence type="ECO:0000313" key="3">
    <source>
        <dbReference type="Proteomes" id="UP000754644"/>
    </source>
</evidence>
<reference evidence="2" key="1">
    <citation type="submission" date="2020-05" db="EMBL/GenBank/DDBJ databases">
        <title>Sulfur intermediates as new biogeochemical hubs in an aquatic model microbial ecosystem.</title>
        <authorList>
            <person name="Vigneron A."/>
        </authorList>
    </citation>
    <scope>NUCLEOTIDE SEQUENCE</scope>
    <source>
        <strain evidence="2">Bin.250</strain>
    </source>
</reference>
<dbReference type="InterPro" id="IPR011008">
    <property type="entry name" value="Dimeric_a/b-barrel"/>
</dbReference>
<accession>A0A972VVQ6</accession>
<dbReference type="GO" id="GO:0004497">
    <property type="term" value="F:monooxygenase activity"/>
    <property type="evidence" value="ECO:0007669"/>
    <property type="project" value="UniProtKB-KW"/>
</dbReference>
<dbReference type="Proteomes" id="UP000754644">
    <property type="component" value="Unassembled WGS sequence"/>
</dbReference>